<evidence type="ECO:0000313" key="3">
    <source>
        <dbReference type="Proteomes" id="UP001385499"/>
    </source>
</evidence>
<keyword evidence="3" id="KW-1185">Reference proteome</keyword>
<proteinExistence type="predicted"/>
<gene>
    <name evidence="2" type="ORF">V6575_08830</name>
</gene>
<dbReference type="Proteomes" id="UP001385499">
    <property type="component" value="Unassembled WGS sequence"/>
</dbReference>
<protein>
    <submittedName>
        <fullName evidence="2">Serine hydroxymethyltransferase</fullName>
    </submittedName>
</protein>
<feature type="domain" description="DUF6898" evidence="1">
    <location>
        <begin position="9"/>
        <end position="63"/>
    </location>
</feature>
<name>A0ABU8TJ58_9HYPH</name>
<dbReference type="Pfam" id="PF21839">
    <property type="entry name" value="DUF6898"/>
    <property type="match status" value="1"/>
</dbReference>
<organism evidence="2 3">
    <name type="scientific">Roseibium algae</name>
    <dbReference type="NCBI Taxonomy" id="3123038"/>
    <lineage>
        <taxon>Bacteria</taxon>
        <taxon>Pseudomonadati</taxon>
        <taxon>Pseudomonadota</taxon>
        <taxon>Alphaproteobacteria</taxon>
        <taxon>Hyphomicrobiales</taxon>
        <taxon>Stappiaceae</taxon>
        <taxon>Roseibium</taxon>
    </lineage>
</organism>
<evidence type="ECO:0000313" key="2">
    <source>
        <dbReference type="EMBL" id="MEJ8474194.1"/>
    </source>
</evidence>
<dbReference type="RefSeq" id="WP_340273902.1">
    <property type="nucleotide sequence ID" value="NZ_JBAKIA010000004.1"/>
</dbReference>
<dbReference type="InterPro" id="IPR054193">
    <property type="entry name" value="DUF6898"/>
</dbReference>
<evidence type="ECO:0000259" key="1">
    <source>
        <dbReference type="Pfam" id="PF21839"/>
    </source>
</evidence>
<dbReference type="EMBL" id="JBAKIA010000004">
    <property type="protein sequence ID" value="MEJ8474194.1"/>
    <property type="molecule type" value="Genomic_DNA"/>
</dbReference>
<accession>A0ABU8TJ58</accession>
<reference evidence="2 3" key="1">
    <citation type="submission" date="2024-02" db="EMBL/GenBank/DDBJ databases">
        <title>Roseibium algae sp. nov., isolated from marine alga (Grateloupia sp.), showing potential in myo-inositol conversion.</title>
        <authorList>
            <person name="Wang Y."/>
        </authorList>
    </citation>
    <scope>NUCLEOTIDE SEQUENCE [LARGE SCALE GENOMIC DNA]</scope>
    <source>
        <strain evidence="2 3">H3510</strain>
    </source>
</reference>
<sequence>MSPGNQIEGDVYLEFHTVGRQVKVTAIHANTGIEVVIFGPASTPPDSLKKLAAQKLQRRIEREEGNQAEPGSGTFA</sequence>
<comment type="caution">
    <text evidence="2">The sequence shown here is derived from an EMBL/GenBank/DDBJ whole genome shotgun (WGS) entry which is preliminary data.</text>
</comment>